<protein>
    <submittedName>
        <fullName evidence="2">Uncharacterized protein</fullName>
    </submittedName>
</protein>
<keyword evidence="3" id="KW-1185">Reference proteome</keyword>
<dbReference type="RefSeq" id="XP_003959470.1">
    <property type="nucleotide sequence ID" value="XM_003959421.1"/>
</dbReference>
<dbReference type="FunCoup" id="H2B135">
    <property type="interactions" value="56"/>
</dbReference>
<dbReference type="KEGG" id="kaf:KAFR_0J02710"/>
<evidence type="ECO:0000313" key="2">
    <source>
        <dbReference type="EMBL" id="CCF60335.1"/>
    </source>
</evidence>
<dbReference type="GeneID" id="13883984"/>
<reference evidence="2 3" key="1">
    <citation type="journal article" date="2011" name="Proc. Natl. Acad. Sci. U.S.A.">
        <title>Evolutionary erosion of yeast sex chromosomes by mating-type switching accidents.</title>
        <authorList>
            <person name="Gordon J.L."/>
            <person name="Armisen D."/>
            <person name="Proux-Wera E."/>
            <person name="Oheigeartaigh S.S."/>
            <person name="Byrne K.P."/>
            <person name="Wolfe K.H."/>
        </authorList>
    </citation>
    <scope>NUCLEOTIDE SEQUENCE [LARGE SCALE GENOMIC DNA]</scope>
    <source>
        <strain evidence="3">ATCC 22294 / BCRC 22015 / CBS 2517 / CECT 1963 / NBRC 1671 / NRRL Y-8276</strain>
    </source>
</reference>
<dbReference type="STRING" id="1071382.H2B135"/>
<gene>
    <name evidence="2" type="primary">KAFR0J02710</name>
    <name evidence="2" type="ORF">KAFR_0J02710</name>
</gene>
<feature type="region of interest" description="Disordered" evidence="1">
    <location>
        <begin position="365"/>
        <end position="415"/>
    </location>
</feature>
<accession>H2B135</accession>
<proteinExistence type="predicted"/>
<dbReference type="EMBL" id="HE650830">
    <property type="protein sequence ID" value="CCF60335.1"/>
    <property type="molecule type" value="Genomic_DNA"/>
</dbReference>
<organism evidence="2 3">
    <name type="scientific">Kazachstania africana (strain ATCC 22294 / BCRC 22015 / CBS 2517 / CECT 1963 / NBRC 1671 / NRRL Y-8276)</name>
    <name type="common">Yeast</name>
    <name type="synonym">Kluyveromyces africanus</name>
    <dbReference type="NCBI Taxonomy" id="1071382"/>
    <lineage>
        <taxon>Eukaryota</taxon>
        <taxon>Fungi</taxon>
        <taxon>Dikarya</taxon>
        <taxon>Ascomycota</taxon>
        <taxon>Saccharomycotina</taxon>
        <taxon>Saccharomycetes</taxon>
        <taxon>Saccharomycetales</taxon>
        <taxon>Saccharomycetaceae</taxon>
        <taxon>Kazachstania</taxon>
    </lineage>
</organism>
<name>H2B135_KAZAF</name>
<dbReference type="AlphaFoldDB" id="H2B135"/>
<sequence>MQQQNGEVKKLFEEKSITEIKDYLLDVNRELVQVDENFTAKLKLHYPDILQVTEDVAGLYGLLKDVDTEFRDLCFNDDKYQIKKLPEFASDHSSKQVNTNVSLSDHTRTSTESILAISNWLLSISNFFNMASLKSFDDMMVNFQNLRNCHIPTDFQDLINSKIISFQEELFQSLQSSKIHFTLTQRIKLFNLFQDSKSYNWNAQLCSDYQQLLYATIFNEYNDIESNLFESTDPLVREFIHLPDFNTKLIEKIRNDIDLKLNQLEKIIQGELAEQPGETDDSDIGTTIHTAKLNSMGLVNWKDITVYKIIQPIIPMILKLQKFGCDASIINEIKTKLTEIIKHDLNDLEVSMKKISVVPPKADALPSSDISVPGIEPTVEPTEEQPDRDTIPTEEQSEEDITATEDKSHPQPQPVSMNELVDSIVQNYNKTNLIHLLHEQIASLAEINASPAR</sequence>
<dbReference type="Proteomes" id="UP000005220">
    <property type="component" value="Chromosome 10"/>
</dbReference>
<evidence type="ECO:0000256" key="1">
    <source>
        <dbReference type="SAM" id="MobiDB-lite"/>
    </source>
</evidence>
<dbReference type="eggNOG" id="ENOG502S2SK">
    <property type="taxonomic scope" value="Eukaryota"/>
</dbReference>
<dbReference type="InParanoid" id="H2B135"/>
<dbReference type="HOGENOM" id="CLU_048770_0_0_1"/>
<evidence type="ECO:0000313" key="3">
    <source>
        <dbReference type="Proteomes" id="UP000005220"/>
    </source>
</evidence>
<dbReference type="OrthoDB" id="4068191at2759"/>